<feature type="domain" description="YdhG-like" evidence="1">
    <location>
        <begin position="25"/>
        <end position="127"/>
    </location>
</feature>
<gene>
    <name evidence="2" type="ORF">ACFQ1E_00690</name>
</gene>
<keyword evidence="3" id="KW-1185">Reference proteome</keyword>
<dbReference type="Pfam" id="PF08818">
    <property type="entry name" value="DUF1801"/>
    <property type="match status" value="1"/>
</dbReference>
<evidence type="ECO:0000313" key="2">
    <source>
        <dbReference type="EMBL" id="MFD0944847.1"/>
    </source>
</evidence>
<dbReference type="EMBL" id="JBHTJG010000001">
    <property type="protein sequence ID" value="MFD0944847.1"/>
    <property type="molecule type" value="Genomic_DNA"/>
</dbReference>
<dbReference type="RefSeq" id="WP_264942872.1">
    <property type="nucleotide sequence ID" value="NZ_JAPDRA010000001.1"/>
</dbReference>
<proteinExistence type="predicted"/>
<protein>
    <submittedName>
        <fullName evidence="2">DUF1801 domain-containing protein</fullName>
    </submittedName>
</protein>
<organism evidence="2 3">
    <name type="scientific">Sphingomonas canadensis</name>
    <dbReference type="NCBI Taxonomy" id="1219257"/>
    <lineage>
        <taxon>Bacteria</taxon>
        <taxon>Pseudomonadati</taxon>
        <taxon>Pseudomonadota</taxon>
        <taxon>Alphaproteobacteria</taxon>
        <taxon>Sphingomonadales</taxon>
        <taxon>Sphingomonadaceae</taxon>
        <taxon>Sphingomonas</taxon>
    </lineage>
</organism>
<evidence type="ECO:0000313" key="3">
    <source>
        <dbReference type="Proteomes" id="UP001596977"/>
    </source>
</evidence>
<evidence type="ECO:0000259" key="1">
    <source>
        <dbReference type="Pfam" id="PF08818"/>
    </source>
</evidence>
<accession>A0ABW3H135</accession>
<reference evidence="3" key="1">
    <citation type="journal article" date="2019" name="Int. J. Syst. Evol. Microbiol.">
        <title>The Global Catalogue of Microorganisms (GCM) 10K type strain sequencing project: providing services to taxonomists for standard genome sequencing and annotation.</title>
        <authorList>
            <consortium name="The Broad Institute Genomics Platform"/>
            <consortium name="The Broad Institute Genome Sequencing Center for Infectious Disease"/>
            <person name="Wu L."/>
            <person name="Ma J."/>
        </authorList>
    </citation>
    <scope>NUCLEOTIDE SEQUENCE [LARGE SCALE GENOMIC DNA]</scope>
    <source>
        <strain evidence="3">CCUG 62982</strain>
    </source>
</reference>
<sequence>MAGNKTKPSGTGVDAFLDAVTHPGRRADGHAVRALMERITGEPAVMWGPSIVGFGSYHYRYASGRQGDMCRIGFSPRSANLVLYLRSFPGYEALLDRLGKHKRSTGCLYLTRLDGVDMAVLEELVRRSWEASGDIDEGPAR</sequence>
<name>A0ABW3H135_9SPHN</name>
<comment type="caution">
    <text evidence="2">The sequence shown here is derived from an EMBL/GenBank/DDBJ whole genome shotgun (WGS) entry which is preliminary data.</text>
</comment>
<dbReference type="InterPro" id="IPR014922">
    <property type="entry name" value="YdhG-like"/>
</dbReference>
<dbReference type="Proteomes" id="UP001596977">
    <property type="component" value="Unassembled WGS sequence"/>
</dbReference>